<comment type="caution">
    <text evidence="1">The sequence shown here is derived from an EMBL/GenBank/DDBJ whole genome shotgun (WGS) entry which is preliminary data.</text>
</comment>
<dbReference type="EMBL" id="JASPKZ010002687">
    <property type="protein sequence ID" value="KAJ9595188.1"/>
    <property type="molecule type" value="Genomic_DNA"/>
</dbReference>
<name>A0AAD8AA03_DIPPU</name>
<protein>
    <submittedName>
        <fullName evidence="1">Uncharacterized protein</fullName>
    </submittedName>
</protein>
<reference evidence="1" key="1">
    <citation type="journal article" date="2023" name="IScience">
        <title>Live-bearing cockroach genome reveals convergent evolutionary mechanisms linked to viviparity in insects and beyond.</title>
        <authorList>
            <person name="Fouks B."/>
            <person name="Harrison M.C."/>
            <person name="Mikhailova A.A."/>
            <person name="Marchal E."/>
            <person name="English S."/>
            <person name="Carruthers M."/>
            <person name="Jennings E.C."/>
            <person name="Chiamaka E.L."/>
            <person name="Frigard R.A."/>
            <person name="Pippel M."/>
            <person name="Attardo G.M."/>
            <person name="Benoit J.B."/>
            <person name="Bornberg-Bauer E."/>
            <person name="Tobe S.S."/>
        </authorList>
    </citation>
    <scope>NUCLEOTIDE SEQUENCE</scope>
    <source>
        <strain evidence="1">Stay&amp;Tobe</strain>
    </source>
</reference>
<reference evidence="1" key="2">
    <citation type="submission" date="2023-05" db="EMBL/GenBank/DDBJ databases">
        <authorList>
            <person name="Fouks B."/>
        </authorList>
    </citation>
    <scope>NUCLEOTIDE SEQUENCE</scope>
    <source>
        <strain evidence="1">Stay&amp;Tobe</strain>
        <tissue evidence="1">Testes</tissue>
    </source>
</reference>
<gene>
    <name evidence="1" type="ORF">L9F63_013546</name>
</gene>
<organism evidence="1 2">
    <name type="scientific">Diploptera punctata</name>
    <name type="common">Pacific beetle cockroach</name>
    <dbReference type="NCBI Taxonomy" id="6984"/>
    <lineage>
        <taxon>Eukaryota</taxon>
        <taxon>Metazoa</taxon>
        <taxon>Ecdysozoa</taxon>
        <taxon>Arthropoda</taxon>
        <taxon>Hexapoda</taxon>
        <taxon>Insecta</taxon>
        <taxon>Pterygota</taxon>
        <taxon>Neoptera</taxon>
        <taxon>Polyneoptera</taxon>
        <taxon>Dictyoptera</taxon>
        <taxon>Blattodea</taxon>
        <taxon>Blaberoidea</taxon>
        <taxon>Blaberidae</taxon>
        <taxon>Diplopterinae</taxon>
        <taxon>Diploptera</taxon>
    </lineage>
</organism>
<evidence type="ECO:0000313" key="2">
    <source>
        <dbReference type="Proteomes" id="UP001233999"/>
    </source>
</evidence>
<dbReference type="AlphaFoldDB" id="A0AAD8AA03"/>
<keyword evidence="2" id="KW-1185">Reference proteome</keyword>
<evidence type="ECO:0000313" key="1">
    <source>
        <dbReference type="EMBL" id="KAJ9595188.1"/>
    </source>
</evidence>
<accession>A0AAD8AA03</accession>
<feature type="non-terminal residue" evidence="1">
    <location>
        <position position="137"/>
    </location>
</feature>
<sequence length="137" mass="15522">SSKHMNLPIRSPHKHISNTAIDQTWSAQSPKHEKWSTIRTHFRAVGRGHEARSSPTFRQRLRQASSSLKTTLEDARRSLWRNVGELQVLRMPDAIIIATPAVKVYANTIYHYTASGILKTTLEDPGYLLQDHHSNSG</sequence>
<proteinExistence type="predicted"/>
<dbReference type="Proteomes" id="UP001233999">
    <property type="component" value="Unassembled WGS sequence"/>
</dbReference>
<feature type="non-terminal residue" evidence="1">
    <location>
        <position position="1"/>
    </location>
</feature>